<gene>
    <name evidence="1" type="ORF">BSTOLATCC_MIC27790</name>
</gene>
<organism evidence="1 2">
    <name type="scientific">Blepharisma stoltei</name>
    <dbReference type="NCBI Taxonomy" id="1481888"/>
    <lineage>
        <taxon>Eukaryota</taxon>
        <taxon>Sar</taxon>
        <taxon>Alveolata</taxon>
        <taxon>Ciliophora</taxon>
        <taxon>Postciliodesmatophora</taxon>
        <taxon>Heterotrichea</taxon>
        <taxon>Heterotrichida</taxon>
        <taxon>Blepharismidae</taxon>
        <taxon>Blepharisma</taxon>
    </lineage>
</organism>
<protein>
    <submittedName>
        <fullName evidence="1">Uncharacterized protein</fullName>
    </submittedName>
</protein>
<dbReference type="EMBL" id="CAJZBQ010000027">
    <property type="protein sequence ID" value="CAG9320879.1"/>
    <property type="molecule type" value="Genomic_DNA"/>
</dbReference>
<dbReference type="Proteomes" id="UP001162131">
    <property type="component" value="Unassembled WGS sequence"/>
</dbReference>
<reference evidence="1" key="1">
    <citation type="submission" date="2021-09" db="EMBL/GenBank/DDBJ databases">
        <authorList>
            <consortium name="AG Swart"/>
            <person name="Singh M."/>
            <person name="Singh A."/>
            <person name="Seah K."/>
            <person name="Emmerich C."/>
        </authorList>
    </citation>
    <scope>NUCLEOTIDE SEQUENCE</scope>
    <source>
        <strain evidence="1">ATCC30299</strain>
    </source>
</reference>
<sequence>MASRAQVQAVRELIPILELDLIVLEFVRAFDYSRPYERLFTSTHRRETEFGVSVHTSGEATFAFIRRGNSKMRFWR</sequence>
<evidence type="ECO:0000313" key="2">
    <source>
        <dbReference type="Proteomes" id="UP001162131"/>
    </source>
</evidence>
<accession>A0AAU9JGQ8</accession>
<proteinExistence type="predicted"/>
<evidence type="ECO:0000313" key="1">
    <source>
        <dbReference type="EMBL" id="CAG9320879.1"/>
    </source>
</evidence>
<name>A0AAU9JGQ8_9CILI</name>
<dbReference type="AlphaFoldDB" id="A0AAU9JGQ8"/>
<keyword evidence="2" id="KW-1185">Reference proteome</keyword>
<comment type="caution">
    <text evidence="1">The sequence shown here is derived from an EMBL/GenBank/DDBJ whole genome shotgun (WGS) entry which is preliminary data.</text>
</comment>